<dbReference type="EMBL" id="JXJN01021729">
    <property type="status" value="NOT_ANNOTATED_CDS"/>
    <property type="molecule type" value="Genomic_DNA"/>
</dbReference>
<reference evidence="3" key="1">
    <citation type="submission" date="2015-01" db="EMBL/GenBank/DDBJ databases">
        <authorList>
            <person name="Aksoy S."/>
            <person name="Warren W."/>
            <person name="Wilson R.K."/>
        </authorList>
    </citation>
    <scope>NUCLEOTIDE SEQUENCE [LARGE SCALE GENOMIC DNA]</scope>
    <source>
        <strain evidence="3">IAEA</strain>
    </source>
</reference>
<name>A0A1B0BWD4_9MUSC</name>
<keyword evidence="3" id="KW-1185">Reference proteome</keyword>
<dbReference type="VEuPathDB" id="VectorBase:GPPI042580"/>
<keyword evidence="1" id="KW-0472">Membrane</keyword>
<dbReference type="AlphaFoldDB" id="A0A1B0BWD4"/>
<protein>
    <submittedName>
        <fullName evidence="2">Uncharacterized protein</fullName>
    </submittedName>
</protein>
<dbReference type="EnsemblMetazoa" id="GPPI042580-RA">
    <property type="protein sequence ID" value="GPPI042580-PA"/>
    <property type="gene ID" value="GPPI042580"/>
</dbReference>
<dbReference type="Proteomes" id="UP000092460">
    <property type="component" value="Unassembled WGS sequence"/>
</dbReference>
<keyword evidence="1" id="KW-0812">Transmembrane</keyword>
<feature type="transmembrane region" description="Helical" evidence="1">
    <location>
        <begin position="63"/>
        <end position="87"/>
    </location>
</feature>
<accession>A0A1B0BWD4</accession>
<evidence type="ECO:0000313" key="2">
    <source>
        <dbReference type="EnsemblMetazoa" id="GPPI042580-PA"/>
    </source>
</evidence>
<evidence type="ECO:0000256" key="1">
    <source>
        <dbReference type="SAM" id="Phobius"/>
    </source>
</evidence>
<proteinExistence type="predicted"/>
<reference evidence="2" key="2">
    <citation type="submission" date="2020-05" db="UniProtKB">
        <authorList>
            <consortium name="EnsemblMetazoa"/>
        </authorList>
    </citation>
    <scope>IDENTIFICATION</scope>
    <source>
        <strain evidence="2">IAEA</strain>
    </source>
</reference>
<evidence type="ECO:0000313" key="3">
    <source>
        <dbReference type="Proteomes" id="UP000092460"/>
    </source>
</evidence>
<keyword evidence="1" id="KW-1133">Transmembrane helix</keyword>
<sequence>MVPEQLRHKFKGTSAREKFGINWRDFKRIKQKDPKDQLEVITLTNCIMQSFDARIIFFYTLNVYHITLSTIGLNCVSALAIISSLLYTNNLKKEEDLDHIRYIYNTPNSSQTEQKQKNLRKCSGMK</sequence>
<organism evidence="2 3">
    <name type="scientific">Glossina palpalis gambiensis</name>
    <dbReference type="NCBI Taxonomy" id="67801"/>
    <lineage>
        <taxon>Eukaryota</taxon>
        <taxon>Metazoa</taxon>
        <taxon>Ecdysozoa</taxon>
        <taxon>Arthropoda</taxon>
        <taxon>Hexapoda</taxon>
        <taxon>Insecta</taxon>
        <taxon>Pterygota</taxon>
        <taxon>Neoptera</taxon>
        <taxon>Endopterygota</taxon>
        <taxon>Diptera</taxon>
        <taxon>Brachycera</taxon>
        <taxon>Muscomorpha</taxon>
        <taxon>Hippoboscoidea</taxon>
        <taxon>Glossinidae</taxon>
        <taxon>Glossina</taxon>
    </lineage>
</organism>